<evidence type="ECO:0000256" key="1">
    <source>
        <dbReference type="SAM" id="MobiDB-lite"/>
    </source>
</evidence>
<protein>
    <recommendedName>
        <fullName evidence="5">Outer membrane protein beta-barrel domain-containing protein</fullName>
    </recommendedName>
</protein>
<dbReference type="EMBL" id="BRXS01000007">
    <property type="protein sequence ID" value="GLC27916.1"/>
    <property type="molecule type" value="Genomic_DNA"/>
</dbReference>
<evidence type="ECO:0008006" key="5">
    <source>
        <dbReference type="Google" id="ProtNLM"/>
    </source>
</evidence>
<evidence type="ECO:0000313" key="4">
    <source>
        <dbReference type="Proteomes" id="UP001161325"/>
    </source>
</evidence>
<dbReference type="RefSeq" id="WP_284352345.1">
    <property type="nucleotide sequence ID" value="NZ_BRXS01000007.1"/>
</dbReference>
<feature type="region of interest" description="Disordered" evidence="1">
    <location>
        <begin position="26"/>
        <end position="48"/>
    </location>
</feature>
<dbReference type="SUPFAM" id="SSF56925">
    <property type="entry name" value="OMPA-like"/>
    <property type="match status" value="1"/>
</dbReference>
<evidence type="ECO:0000256" key="2">
    <source>
        <dbReference type="SAM" id="SignalP"/>
    </source>
</evidence>
<name>A0AA37QDS5_9BACT</name>
<dbReference type="InterPro" id="IPR011250">
    <property type="entry name" value="OMP/PagP_B-barrel"/>
</dbReference>
<dbReference type="Gene3D" id="2.40.160.20">
    <property type="match status" value="1"/>
</dbReference>
<accession>A0AA37QDS5</accession>
<feature type="signal peptide" evidence="2">
    <location>
        <begin position="1"/>
        <end position="29"/>
    </location>
</feature>
<keyword evidence="2" id="KW-0732">Signal</keyword>
<feature type="chain" id="PRO_5041375269" description="Outer membrane protein beta-barrel domain-containing protein" evidence="2">
    <location>
        <begin position="30"/>
        <end position="297"/>
    </location>
</feature>
<proteinExistence type="predicted"/>
<gene>
    <name evidence="3" type="ORF">rosag_44290</name>
</gene>
<comment type="caution">
    <text evidence="3">The sequence shown here is derived from an EMBL/GenBank/DDBJ whole genome shotgun (WGS) entry which is preliminary data.</text>
</comment>
<evidence type="ECO:0000313" key="3">
    <source>
        <dbReference type="EMBL" id="GLC27916.1"/>
    </source>
</evidence>
<reference evidence="3" key="1">
    <citation type="submission" date="2022-08" db="EMBL/GenBank/DDBJ databases">
        <title>Draft genome sequencing of Roseisolibacter agri AW1220.</title>
        <authorList>
            <person name="Tobiishi Y."/>
            <person name="Tonouchi A."/>
        </authorList>
    </citation>
    <scope>NUCLEOTIDE SEQUENCE</scope>
    <source>
        <strain evidence="3">AW1220</strain>
    </source>
</reference>
<dbReference type="Proteomes" id="UP001161325">
    <property type="component" value="Unassembled WGS sequence"/>
</dbReference>
<organism evidence="3 4">
    <name type="scientific">Roseisolibacter agri</name>
    <dbReference type="NCBI Taxonomy" id="2014610"/>
    <lineage>
        <taxon>Bacteria</taxon>
        <taxon>Pseudomonadati</taxon>
        <taxon>Gemmatimonadota</taxon>
        <taxon>Gemmatimonadia</taxon>
        <taxon>Gemmatimonadales</taxon>
        <taxon>Gemmatimonadaceae</taxon>
        <taxon>Roseisolibacter</taxon>
    </lineage>
</organism>
<feature type="compositionally biased region" description="Basic and acidic residues" evidence="1">
    <location>
        <begin position="30"/>
        <end position="48"/>
    </location>
</feature>
<keyword evidence="4" id="KW-1185">Reference proteome</keyword>
<dbReference type="AlphaFoldDB" id="A0AA37QDS5"/>
<sequence length="297" mass="33520">MRFPSLRVPVLVACTLAATQMATATAATAQDRRREESDRARRERLQREREEREDREYRARLRQREQQREALRRAEEQRERVARERAERERRLREALAERRRRDDWRDSYRPRLSLGGGFDVRSFGGDDNRYLVQGGVDFRARSGLGVRPEVLFAWTDPTANLPIIPCAACAGQPLINVSQPTTRGRSRMIGVAVSGTYTLARSSPVRPYLMSGLGVFSTRTPQVEVTVAGATPAGAPNYQANVNWRNDVDVGLTAGAGLEFDLGPARLFTEFRYLLTDQPRLRGFGGMMPLTAGLRL</sequence>